<dbReference type="Proteomes" id="UP000805649">
    <property type="component" value="Unassembled WGS sequence"/>
</dbReference>
<organism evidence="1 2">
    <name type="scientific">Colletotrichum truncatum</name>
    <name type="common">Anthracnose fungus</name>
    <name type="synonym">Colletotrichum capsici</name>
    <dbReference type="NCBI Taxonomy" id="5467"/>
    <lineage>
        <taxon>Eukaryota</taxon>
        <taxon>Fungi</taxon>
        <taxon>Dikarya</taxon>
        <taxon>Ascomycota</taxon>
        <taxon>Pezizomycotina</taxon>
        <taxon>Sordariomycetes</taxon>
        <taxon>Hypocreomycetidae</taxon>
        <taxon>Glomerellales</taxon>
        <taxon>Glomerellaceae</taxon>
        <taxon>Colletotrichum</taxon>
        <taxon>Colletotrichum truncatum species complex</taxon>
    </lineage>
</organism>
<comment type="caution">
    <text evidence="1">The sequence shown here is derived from an EMBL/GenBank/DDBJ whole genome shotgun (WGS) entry which is preliminary data.</text>
</comment>
<keyword evidence="1" id="KW-0489">Methyltransferase</keyword>
<accession>A0ACC3Z8W7</accession>
<reference evidence="1 2" key="1">
    <citation type="journal article" date="2020" name="Phytopathology">
        <title>Genome Sequence Resources of Colletotrichum truncatum, C. plurivorum, C. musicola, and C. sojae: Four Species Pathogenic to Soybean (Glycine max).</title>
        <authorList>
            <person name="Rogerio F."/>
            <person name="Boufleur T.R."/>
            <person name="Ciampi-Guillardi M."/>
            <person name="Sukno S.A."/>
            <person name="Thon M.R."/>
            <person name="Massola Junior N.S."/>
            <person name="Baroncelli R."/>
        </authorList>
    </citation>
    <scope>NUCLEOTIDE SEQUENCE [LARGE SCALE GENOMIC DNA]</scope>
    <source>
        <strain evidence="1 2">CMES1059</strain>
    </source>
</reference>
<gene>
    <name evidence="1" type="ORF">CTRU02_203302</name>
</gene>
<keyword evidence="1" id="KW-0808">Transferase</keyword>
<protein>
    <submittedName>
        <fullName evidence="1">Methyltransferase type 11</fullName>
    </submittedName>
</protein>
<name>A0ACC3Z8W7_COLTU</name>
<proteinExistence type="predicted"/>
<evidence type="ECO:0000313" key="2">
    <source>
        <dbReference type="Proteomes" id="UP000805649"/>
    </source>
</evidence>
<dbReference type="EMBL" id="VUJX02000002">
    <property type="protein sequence ID" value="KAL0940539.1"/>
    <property type="molecule type" value="Genomic_DNA"/>
</dbReference>
<evidence type="ECO:0000313" key="1">
    <source>
        <dbReference type="EMBL" id="KAL0940539.1"/>
    </source>
</evidence>
<keyword evidence="2" id="KW-1185">Reference proteome</keyword>
<sequence>MADKNSTTNNYRMGYSDAIVKFMDARGADTEALPLFPLLRATDKILDLGCGPGSITVGFAPKVASVTAVDISSVSIDMTLDRVRQMKEAGELAAIDASKITCHQADVLAGLPFESDAFDVVYASQVFVHLTGPGQASRAMTEVRRVLKTGGILATRDAAEAFYYPRHLNLWDIWGRKMNKALLGHDARFVEDGKPGGPDMMPRLYRQSGFEPHKTTIVSGLPWVFSGRPGREWCVKNWTEKMEEPSLQDKWDAAGVTDGDKKTAKEALAIWLNDDDGYMMVTHCDIIAWK</sequence>